<protein>
    <submittedName>
        <fullName evidence="2">Uncharacterized protein</fullName>
    </submittedName>
</protein>
<feature type="chain" id="PRO_5004580371" evidence="1">
    <location>
        <begin position="23"/>
        <end position="208"/>
    </location>
</feature>
<accession>T1JIE8</accession>
<organism evidence="2 3">
    <name type="scientific">Strigamia maritima</name>
    <name type="common">European centipede</name>
    <name type="synonym">Geophilus maritimus</name>
    <dbReference type="NCBI Taxonomy" id="126957"/>
    <lineage>
        <taxon>Eukaryota</taxon>
        <taxon>Metazoa</taxon>
        <taxon>Ecdysozoa</taxon>
        <taxon>Arthropoda</taxon>
        <taxon>Myriapoda</taxon>
        <taxon>Chilopoda</taxon>
        <taxon>Pleurostigmophora</taxon>
        <taxon>Geophilomorpha</taxon>
        <taxon>Linotaeniidae</taxon>
        <taxon>Strigamia</taxon>
    </lineage>
</organism>
<evidence type="ECO:0000256" key="1">
    <source>
        <dbReference type="SAM" id="SignalP"/>
    </source>
</evidence>
<dbReference type="AlphaFoldDB" id="T1JIE8"/>
<feature type="signal peptide" evidence="1">
    <location>
        <begin position="1"/>
        <end position="22"/>
    </location>
</feature>
<evidence type="ECO:0000313" key="2">
    <source>
        <dbReference type="EnsemblMetazoa" id="SMAR013629-PA"/>
    </source>
</evidence>
<reference evidence="3" key="1">
    <citation type="submission" date="2011-05" db="EMBL/GenBank/DDBJ databases">
        <authorList>
            <person name="Richards S.R."/>
            <person name="Qu J."/>
            <person name="Jiang H."/>
            <person name="Jhangiani S.N."/>
            <person name="Agravi P."/>
            <person name="Goodspeed R."/>
            <person name="Gross S."/>
            <person name="Mandapat C."/>
            <person name="Jackson L."/>
            <person name="Mathew T."/>
            <person name="Pu L."/>
            <person name="Thornton R."/>
            <person name="Saada N."/>
            <person name="Wilczek-Boney K.B."/>
            <person name="Lee S."/>
            <person name="Kovar C."/>
            <person name="Wu Y."/>
            <person name="Scherer S.E."/>
            <person name="Worley K.C."/>
            <person name="Muzny D.M."/>
            <person name="Gibbs R."/>
        </authorList>
    </citation>
    <scope>NUCLEOTIDE SEQUENCE</scope>
    <source>
        <strain evidence="3">Brora</strain>
    </source>
</reference>
<name>T1JIE8_STRMM</name>
<dbReference type="HOGENOM" id="CLU_1322385_0_0_1"/>
<keyword evidence="3" id="KW-1185">Reference proteome</keyword>
<dbReference type="EMBL" id="JH430542">
    <property type="status" value="NOT_ANNOTATED_CDS"/>
    <property type="molecule type" value="Genomic_DNA"/>
</dbReference>
<proteinExistence type="predicted"/>
<dbReference type="EnsemblMetazoa" id="SMAR013629-RA">
    <property type="protein sequence ID" value="SMAR013629-PA"/>
    <property type="gene ID" value="SMAR013629"/>
</dbReference>
<reference evidence="2" key="2">
    <citation type="submission" date="2015-02" db="UniProtKB">
        <authorList>
            <consortium name="EnsemblMetazoa"/>
        </authorList>
    </citation>
    <scope>IDENTIFICATION</scope>
</reference>
<dbReference type="Proteomes" id="UP000014500">
    <property type="component" value="Unassembled WGS sequence"/>
</dbReference>
<keyword evidence="1" id="KW-0732">Signal</keyword>
<sequence length="208" mass="24312">MSEHCSKFPLILQVFFLWSADSWECLHHMFLPFPAFFILGHRPKFTLSPMYTDEDQILITCSQWFVQLISQQYPLINQTKEELIEKETLDDNTQQENIELELCQLLTSSVVTDVTIPTIQNKEMKKWEPDDPTKRMMRRLVADGGPHWALKMHPLEDIDLVNFPTWQKVNKIMMEATAAKKSENAAEQLAKRMVTLKASIAFRKLRKS</sequence>
<evidence type="ECO:0000313" key="3">
    <source>
        <dbReference type="Proteomes" id="UP000014500"/>
    </source>
</evidence>